<dbReference type="RefSeq" id="WP_132322156.1">
    <property type="nucleotide sequence ID" value="NZ_FWZT01000017.1"/>
</dbReference>
<dbReference type="NCBIfam" id="TIGR02532">
    <property type="entry name" value="IV_pilin_GFxxxE"/>
    <property type="match status" value="1"/>
</dbReference>
<dbReference type="PRINTS" id="PR00813">
    <property type="entry name" value="BCTERIALGSPG"/>
</dbReference>
<dbReference type="InterPro" id="IPR000983">
    <property type="entry name" value="Bac_GSPG_pilin"/>
</dbReference>
<evidence type="ECO:0000313" key="7">
    <source>
        <dbReference type="EMBL" id="SMF54693.1"/>
    </source>
</evidence>
<dbReference type="SUPFAM" id="SSF54523">
    <property type="entry name" value="Pili subunits"/>
    <property type="match status" value="1"/>
</dbReference>
<evidence type="ECO:0000256" key="4">
    <source>
        <dbReference type="ARBA" id="ARBA00022989"/>
    </source>
</evidence>
<keyword evidence="3 6" id="KW-0812">Transmembrane</keyword>
<evidence type="ECO:0000256" key="6">
    <source>
        <dbReference type="SAM" id="Phobius"/>
    </source>
</evidence>
<evidence type="ECO:0000256" key="2">
    <source>
        <dbReference type="ARBA" id="ARBA00022481"/>
    </source>
</evidence>
<evidence type="ECO:0000256" key="1">
    <source>
        <dbReference type="ARBA" id="ARBA00004167"/>
    </source>
</evidence>
<dbReference type="OrthoDB" id="5296234at2"/>
<gene>
    <name evidence="7" type="ORF">SAMN06296036_11733</name>
</gene>
<evidence type="ECO:0000313" key="8">
    <source>
        <dbReference type="Proteomes" id="UP000192907"/>
    </source>
</evidence>
<comment type="subcellular location">
    <subcellularLocation>
        <location evidence="1">Membrane</location>
        <topology evidence="1">Single-pass membrane protein</topology>
    </subcellularLocation>
</comment>
<dbReference type="GO" id="GO:0016020">
    <property type="term" value="C:membrane"/>
    <property type="evidence" value="ECO:0007669"/>
    <property type="project" value="UniProtKB-SubCell"/>
</dbReference>
<organism evidence="7 8">
    <name type="scientific">Pseudobacteriovorax antillogorgiicola</name>
    <dbReference type="NCBI Taxonomy" id="1513793"/>
    <lineage>
        <taxon>Bacteria</taxon>
        <taxon>Pseudomonadati</taxon>
        <taxon>Bdellovibrionota</taxon>
        <taxon>Oligoflexia</taxon>
        <taxon>Oligoflexales</taxon>
        <taxon>Pseudobacteriovoracaceae</taxon>
        <taxon>Pseudobacteriovorax</taxon>
    </lineage>
</organism>
<dbReference type="STRING" id="1513793.SAMN06296036_11733"/>
<keyword evidence="2" id="KW-0488">Methylation</keyword>
<dbReference type="AlphaFoldDB" id="A0A1Y6CAQ1"/>
<name>A0A1Y6CAQ1_9BACT</name>
<evidence type="ECO:0000256" key="3">
    <source>
        <dbReference type="ARBA" id="ARBA00022692"/>
    </source>
</evidence>
<keyword evidence="4 6" id="KW-1133">Transmembrane helix</keyword>
<dbReference type="InterPro" id="IPR045584">
    <property type="entry name" value="Pilin-like"/>
</dbReference>
<dbReference type="EMBL" id="FWZT01000017">
    <property type="protein sequence ID" value="SMF54693.1"/>
    <property type="molecule type" value="Genomic_DNA"/>
</dbReference>
<dbReference type="Proteomes" id="UP000192907">
    <property type="component" value="Unassembled WGS sequence"/>
</dbReference>
<dbReference type="PROSITE" id="PS00409">
    <property type="entry name" value="PROKAR_NTER_METHYL"/>
    <property type="match status" value="1"/>
</dbReference>
<keyword evidence="5 6" id="KW-0472">Membrane</keyword>
<dbReference type="PANTHER" id="PTHR30093">
    <property type="entry name" value="GENERAL SECRETION PATHWAY PROTEIN G"/>
    <property type="match status" value="1"/>
</dbReference>
<evidence type="ECO:0000256" key="5">
    <source>
        <dbReference type="ARBA" id="ARBA00023136"/>
    </source>
</evidence>
<reference evidence="8" key="1">
    <citation type="submission" date="2017-04" db="EMBL/GenBank/DDBJ databases">
        <authorList>
            <person name="Varghese N."/>
            <person name="Submissions S."/>
        </authorList>
    </citation>
    <scope>NUCLEOTIDE SEQUENCE [LARGE SCALE GENOMIC DNA]</scope>
    <source>
        <strain evidence="8">RKEM611</strain>
    </source>
</reference>
<dbReference type="PANTHER" id="PTHR30093:SF44">
    <property type="entry name" value="TYPE II SECRETION SYSTEM CORE PROTEIN G"/>
    <property type="match status" value="1"/>
</dbReference>
<dbReference type="GO" id="GO:0015627">
    <property type="term" value="C:type II protein secretion system complex"/>
    <property type="evidence" value="ECO:0007669"/>
    <property type="project" value="InterPro"/>
</dbReference>
<accession>A0A1Y6CAQ1</accession>
<keyword evidence="8" id="KW-1185">Reference proteome</keyword>
<feature type="transmembrane region" description="Helical" evidence="6">
    <location>
        <begin position="12"/>
        <end position="33"/>
    </location>
</feature>
<sequence>MKFSIKGQQEGFSLVELMIVVGIIGILATLAMPRFRQFQAKAKMGEAKNNLTHIYTLEQSYQLDNNTFIDFARYGRQADGSVNCNNVPTGAQDIGFEISPCTDAAAPVPRYGYLVQNSTRSVFDAQAISSANDNNLVCPGKAAHGFQVDENKEFTDDVGGTPALRMCF</sequence>
<dbReference type="InterPro" id="IPR012902">
    <property type="entry name" value="N_methyl_site"/>
</dbReference>
<dbReference type="Pfam" id="PF07963">
    <property type="entry name" value="N_methyl"/>
    <property type="match status" value="1"/>
</dbReference>
<proteinExistence type="predicted"/>
<dbReference type="Gene3D" id="3.30.700.10">
    <property type="entry name" value="Glycoprotein, Type 4 Pilin"/>
    <property type="match status" value="1"/>
</dbReference>
<dbReference type="GO" id="GO:0015628">
    <property type="term" value="P:protein secretion by the type II secretion system"/>
    <property type="evidence" value="ECO:0007669"/>
    <property type="project" value="InterPro"/>
</dbReference>
<protein>
    <submittedName>
        <fullName evidence="7">Prepilin-type N-terminal cleavage/methylation domain-containing protein</fullName>
    </submittedName>
</protein>